<feature type="transmembrane region" description="Helical" evidence="9">
    <location>
        <begin position="261"/>
        <end position="285"/>
    </location>
</feature>
<evidence type="ECO:0000256" key="3">
    <source>
        <dbReference type="ARBA" id="ARBA00022692"/>
    </source>
</evidence>
<dbReference type="AlphaFoldDB" id="A0AAN9Y9S5"/>
<dbReference type="GO" id="GO:0098554">
    <property type="term" value="C:cytoplasmic side of endoplasmic reticulum membrane"/>
    <property type="evidence" value="ECO:0007669"/>
    <property type="project" value="TreeGrafter"/>
</dbReference>
<evidence type="ECO:0000256" key="5">
    <source>
        <dbReference type="ARBA" id="ARBA00022824"/>
    </source>
</evidence>
<protein>
    <recommendedName>
        <fullName evidence="12">Minor histocompatibility antigen H13</fullName>
    </recommendedName>
</protein>
<evidence type="ECO:0000256" key="8">
    <source>
        <dbReference type="SAM" id="MobiDB-lite"/>
    </source>
</evidence>
<proteinExistence type="inferred from homology"/>
<accession>A0AAN9Y9S5</accession>
<feature type="transmembrane region" description="Helical" evidence="9">
    <location>
        <begin position="217"/>
        <end position="241"/>
    </location>
</feature>
<evidence type="ECO:0000313" key="11">
    <source>
        <dbReference type="Proteomes" id="UP001367676"/>
    </source>
</evidence>
<evidence type="ECO:0000256" key="9">
    <source>
        <dbReference type="SAM" id="Phobius"/>
    </source>
</evidence>
<dbReference type="EMBL" id="JBBCAQ010000007">
    <property type="protein sequence ID" value="KAK7602705.1"/>
    <property type="molecule type" value="Genomic_DNA"/>
</dbReference>
<comment type="subcellular location">
    <subcellularLocation>
        <location evidence="1">Endoplasmic reticulum membrane</location>
        <topology evidence="1">Multi-pass membrane protein</topology>
    </subcellularLocation>
</comment>
<feature type="transmembrane region" description="Helical" evidence="9">
    <location>
        <begin position="83"/>
        <end position="101"/>
    </location>
</feature>
<dbReference type="PANTHER" id="PTHR12174:SF23">
    <property type="entry name" value="MINOR HISTOCOMPATIBILITY ANTIGEN H13"/>
    <property type="match status" value="1"/>
</dbReference>
<comment type="caution">
    <text evidence="10">The sequence shown here is derived from an EMBL/GenBank/DDBJ whole genome shotgun (WGS) entry which is preliminary data.</text>
</comment>
<organism evidence="10 11">
    <name type="scientific">Parthenolecanium corni</name>
    <dbReference type="NCBI Taxonomy" id="536013"/>
    <lineage>
        <taxon>Eukaryota</taxon>
        <taxon>Metazoa</taxon>
        <taxon>Ecdysozoa</taxon>
        <taxon>Arthropoda</taxon>
        <taxon>Hexapoda</taxon>
        <taxon>Insecta</taxon>
        <taxon>Pterygota</taxon>
        <taxon>Neoptera</taxon>
        <taxon>Paraneoptera</taxon>
        <taxon>Hemiptera</taxon>
        <taxon>Sternorrhyncha</taxon>
        <taxon>Coccoidea</taxon>
        <taxon>Coccidae</taxon>
        <taxon>Parthenolecanium</taxon>
    </lineage>
</organism>
<dbReference type="InterPro" id="IPR007369">
    <property type="entry name" value="Peptidase_A22B_SPP"/>
</dbReference>
<gene>
    <name evidence="10" type="ORF">V9T40_006679</name>
</gene>
<dbReference type="InterPro" id="IPR006639">
    <property type="entry name" value="Preselin/SPP"/>
</dbReference>
<dbReference type="GO" id="GO:0033619">
    <property type="term" value="P:membrane protein proteolysis"/>
    <property type="evidence" value="ECO:0007669"/>
    <property type="project" value="TreeGrafter"/>
</dbReference>
<feature type="transmembrane region" description="Helical" evidence="9">
    <location>
        <begin position="297"/>
        <end position="320"/>
    </location>
</feature>
<evidence type="ECO:0000256" key="4">
    <source>
        <dbReference type="ARBA" id="ARBA00022801"/>
    </source>
</evidence>
<keyword evidence="5" id="KW-0256">Endoplasmic reticulum</keyword>
<evidence type="ECO:0000256" key="6">
    <source>
        <dbReference type="ARBA" id="ARBA00022989"/>
    </source>
</evidence>
<feature type="transmembrane region" description="Helical" evidence="9">
    <location>
        <begin position="164"/>
        <end position="185"/>
    </location>
</feature>
<evidence type="ECO:0000313" key="10">
    <source>
        <dbReference type="EMBL" id="KAK7602705.1"/>
    </source>
</evidence>
<dbReference type="GO" id="GO:0042500">
    <property type="term" value="F:aspartic endopeptidase activity, intramembrane cleaving"/>
    <property type="evidence" value="ECO:0007669"/>
    <property type="project" value="InterPro"/>
</dbReference>
<feature type="transmembrane region" description="Helical" evidence="9">
    <location>
        <begin position="113"/>
        <end position="133"/>
    </location>
</feature>
<reference evidence="10 11" key="1">
    <citation type="submission" date="2024-03" db="EMBL/GenBank/DDBJ databases">
        <title>Adaptation during the transition from Ophiocordyceps entomopathogen to insect associate is accompanied by gene loss and intensified selection.</title>
        <authorList>
            <person name="Ward C.M."/>
            <person name="Onetto C.A."/>
            <person name="Borneman A.R."/>
        </authorList>
    </citation>
    <scope>NUCLEOTIDE SEQUENCE [LARGE SCALE GENOMIC DNA]</scope>
    <source>
        <strain evidence="10">AWRI1</strain>
        <tissue evidence="10">Single Adult Female</tissue>
    </source>
</reference>
<dbReference type="Proteomes" id="UP001367676">
    <property type="component" value="Unassembled WGS sequence"/>
</dbReference>
<feature type="region of interest" description="Disordered" evidence="8">
    <location>
        <begin position="363"/>
        <end position="433"/>
    </location>
</feature>
<comment type="similarity">
    <text evidence="2">Belongs to the peptidase A22B family.</text>
</comment>
<evidence type="ECO:0000256" key="7">
    <source>
        <dbReference type="ARBA" id="ARBA00023136"/>
    </source>
</evidence>
<evidence type="ECO:0000256" key="1">
    <source>
        <dbReference type="ARBA" id="ARBA00004477"/>
    </source>
</evidence>
<keyword evidence="6 9" id="KW-1133">Transmembrane helix</keyword>
<feature type="transmembrane region" description="Helical" evidence="9">
    <location>
        <begin position="326"/>
        <end position="344"/>
    </location>
</feature>
<feature type="transmembrane region" description="Helical" evidence="9">
    <location>
        <begin position="36"/>
        <end position="55"/>
    </location>
</feature>
<keyword evidence="7 9" id="KW-0472">Membrane</keyword>
<keyword evidence="11" id="KW-1185">Reference proteome</keyword>
<name>A0AAN9Y9S5_9HEMI</name>
<dbReference type="SMART" id="SM00730">
    <property type="entry name" value="PSN"/>
    <property type="match status" value="1"/>
</dbReference>
<evidence type="ECO:0008006" key="12">
    <source>
        <dbReference type="Google" id="ProtNLM"/>
    </source>
</evidence>
<evidence type="ECO:0000256" key="2">
    <source>
        <dbReference type="ARBA" id="ARBA00006859"/>
    </source>
</evidence>
<dbReference type="GO" id="GO:0006465">
    <property type="term" value="P:signal peptide processing"/>
    <property type="evidence" value="ECO:0007669"/>
    <property type="project" value="TreeGrafter"/>
</dbReference>
<dbReference type="PANTHER" id="PTHR12174">
    <property type="entry name" value="SIGNAL PEPTIDE PEPTIDASE"/>
    <property type="match status" value="1"/>
</dbReference>
<dbReference type="Pfam" id="PF04258">
    <property type="entry name" value="Peptidase_A22B"/>
    <property type="match status" value="1"/>
</dbReference>
<feature type="compositionally biased region" description="Low complexity" evidence="8">
    <location>
        <begin position="379"/>
        <end position="413"/>
    </location>
</feature>
<keyword evidence="3 9" id="KW-0812">Transmembrane</keyword>
<feature type="compositionally biased region" description="Basic and acidic residues" evidence="8">
    <location>
        <begin position="363"/>
        <end position="378"/>
    </location>
</feature>
<dbReference type="GO" id="GO:0098553">
    <property type="term" value="C:lumenal side of endoplasmic reticulum membrane"/>
    <property type="evidence" value="ECO:0007669"/>
    <property type="project" value="TreeGrafter"/>
</dbReference>
<keyword evidence="4" id="KW-0378">Hydrolase</keyword>
<sequence>MEEIKQLVKETIANLTQGLNATETTPRPPATPEGMAVAYGSLVLMAVFPVFYGALRSVNFHKSEKKKEKDSGVAAEKLSSSDAVMFPFLASGALLVLYFVFKIFSKENLNRIITAYFYGLGVLALTHLLSPFMSKILTKFMEKVTYRLQFTKSTRKTSVNSIDYSFTSHDVVSLILCALLGLWYLFKKHWIANNLFGIAFAINGVEMLLLNKMVIGCILLGGLFVYDIFWVFFTDVMVTVAKSFEAPIKLVFPQDLLENGISASNFAMLGLGDIVVPGIFIAFLLRFDKSLNRKSSTYFYASFIAYVLGLGATIFVMHMFKHAQPALLYLVPACLGIPMFVALIKGDIGAMFKYEDLPKKIEKKEKKSKNTSDNKNKAESNSNKNANKAESNSNKNANKAESNSKANNQSNAGAKKKQPQNASTSPKENKKKK</sequence>